<evidence type="ECO:0000313" key="7">
    <source>
        <dbReference type="EMBL" id="EFC46706.1"/>
    </source>
</evidence>
<evidence type="ECO:0000256" key="5">
    <source>
        <dbReference type="ARBA" id="ARBA00023136"/>
    </source>
</evidence>
<dbReference type="InterPro" id="IPR044890">
    <property type="entry name" value="TMEM14_sf"/>
</dbReference>
<dbReference type="PANTHER" id="PTHR12668">
    <property type="entry name" value="TRANSMEMBRANE PROTEIN 14, 15"/>
    <property type="match status" value="1"/>
</dbReference>
<organism evidence="8">
    <name type="scientific">Naegleria gruberi</name>
    <name type="common">Amoeba</name>
    <dbReference type="NCBI Taxonomy" id="5762"/>
    <lineage>
        <taxon>Eukaryota</taxon>
        <taxon>Discoba</taxon>
        <taxon>Heterolobosea</taxon>
        <taxon>Tetramitia</taxon>
        <taxon>Eutetramitia</taxon>
        <taxon>Vahlkampfiidae</taxon>
        <taxon>Naegleria</taxon>
    </lineage>
</organism>
<evidence type="ECO:0000256" key="1">
    <source>
        <dbReference type="ARBA" id="ARBA00004370"/>
    </source>
</evidence>
<keyword evidence="3 6" id="KW-0812">Transmembrane</keyword>
<name>D2V8K8_NAEGR</name>
<dbReference type="GeneID" id="8860031"/>
<dbReference type="AlphaFoldDB" id="D2V8K8"/>
<keyword evidence="4 6" id="KW-1133">Transmembrane helix</keyword>
<feature type="transmembrane region" description="Helical" evidence="6">
    <location>
        <begin position="7"/>
        <end position="24"/>
    </location>
</feature>
<evidence type="ECO:0000256" key="2">
    <source>
        <dbReference type="ARBA" id="ARBA00007590"/>
    </source>
</evidence>
<dbReference type="InterPro" id="IPR005349">
    <property type="entry name" value="TMEM14"/>
</dbReference>
<comment type="similarity">
    <text evidence="2">Belongs to the TMEM14 family.</text>
</comment>
<sequence>MTGSQHISNTYAGLLTIGGIAAYAKKGSTPSLVAGVGLGAAFGASSYLIMQQKHFEGHALASAASVVLLGAGVSRFLKASNKTIPSILTILGLISSYYQINKAIEWKQ</sequence>
<dbReference type="Gene3D" id="1.10.10.1740">
    <property type="entry name" value="Transmembrane protein 14-like"/>
    <property type="match status" value="1"/>
</dbReference>
<feature type="transmembrane region" description="Helical" evidence="6">
    <location>
        <begin position="30"/>
        <end position="50"/>
    </location>
</feature>
<dbReference type="PANTHER" id="PTHR12668:SF53">
    <property type="entry name" value="TMEM14 PROTEIN HOMOLOG YJR085C"/>
    <property type="match status" value="1"/>
</dbReference>
<feature type="transmembrane region" description="Helical" evidence="6">
    <location>
        <begin position="83"/>
        <end position="100"/>
    </location>
</feature>
<dbReference type="STRING" id="5762.D2V8K8"/>
<keyword evidence="8" id="KW-1185">Reference proteome</keyword>
<accession>D2V8K8</accession>
<reference evidence="7 8" key="1">
    <citation type="journal article" date="2010" name="Cell">
        <title>The genome of Naegleria gruberi illuminates early eukaryotic versatility.</title>
        <authorList>
            <person name="Fritz-Laylin L.K."/>
            <person name="Prochnik S.E."/>
            <person name="Ginger M.L."/>
            <person name="Dacks J.B."/>
            <person name="Carpenter M.L."/>
            <person name="Field M.C."/>
            <person name="Kuo A."/>
            <person name="Paredez A."/>
            <person name="Chapman J."/>
            <person name="Pham J."/>
            <person name="Shu S."/>
            <person name="Neupane R."/>
            <person name="Cipriano M."/>
            <person name="Mancuso J."/>
            <person name="Tu H."/>
            <person name="Salamov A."/>
            <person name="Lindquist E."/>
            <person name="Shapiro H."/>
            <person name="Lucas S."/>
            <person name="Grigoriev I.V."/>
            <person name="Cande W.Z."/>
            <person name="Fulton C."/>
            <person name="Rokhsar D.S."/>
            <person name="Dawson S.C."/>
        </authorList>
    </citation>
    <scope>NUCLEOTIDE SEQUENCE [LARGE SCALE GENOMIC DNA]</scope>
    <source>
        <strain evidence="7 8">NEG-M</strain>
    </source>
</reference>
<protein>
    <submittedName>
        <fullName evidence="7">Predicted protein</fullName>
    </submittedName>
</protein>
<evidence type="ECO:0000256" key="4">
    <source>
        <dbReference type="ARBA" id="ARBA00022989"/>
    </source>
</evidence>
<dbReference type="InParanoid" id="D2V8K8"/>
<dbReference type="OMA" id="ALATWYY"/>
<dbReference type="OrthoDB" id="5620at2759"/>
<feature type="transmembrane region" description="Helical" evidence="6">
    <location>
        <begin position="57"/>
        <end position="77"/>
    </location>
</feature>
<dbReference type="Proteomes" id="UP000006671">
    <property type="component" value="Unassembled WGS sequence"/>
</dbReference>
<evidence type="ECO:0000313" key="8">
    <source>
        <dbReference type="Proteomes" id="UP000006671"/>
    </source>
</evidence>
<evidence type="ECO:0000256" key="6">
    <source>
        <dbReference type="SAM" id="Phobius"/>
    </source>
</evidence>
<dbReference type="Pfam" id="PF03647">
    <property type="entry name" value="Tmemb_14"/>
    <property type="match status" value="1"/>
</dbReference>
<dbReference type="KEGG" id="ngr:NAEGRDRAFT_65194"/>
<dbReference type="eggNOG" id="KOG4267">
    <property type="taxonomic scope" value="Eukaryota"/>
</dbReference>
<dbReference type="GO" id="GO:0016020">
    <property type="term" value="C:membrane"/>
    <property type="evidence" value="ECO:0007669"/>
    <property type="project" value="UniProtKB-SubCell"/>
</dbReference>
<gene>
    <name evidence="7" type="ORF">NAEGRDRAFT_65194</name>
</gene>
<dbReference type="EMBL" id="GG738857">
    <property type="protein sequence ID" value="EFC46706.1"/>
    <property type="molecule type" value="Genomic_DNA"/>
</dbReference>
<comment type="subcellular location">
    <subcellularLocation>
        <location evidence="1">Membrane</location>
    </subcellularLocation>
</comment>
<dbReference type="RefSeq" id="XP_002679450.1">
    <property type="nucleotide sequence ID" value="XM_002679404.1"/>
</dbReference>
<dbReference type="FunCoup" id="D2V8K8">
    <property type="interactions" value="39"/>
</dbReference>
<proteinExistence type="inferred from homology"/>
<keyword evidence="5 6" id="KW-0472">Membrane</keyword>
<evidence type="ECO:0000256" key="3">
    <source>
        <dbReference type="ARBA" id="ARBA00022692"/>
    </source>
</evidence>
<dbReference type="VEuPathDB" id="AmoebaDB:NAEGRDRAFT_65194"/>